<comment type="caution">
    <text evidence="1">The sequence shown here is derived from an EMBL/GenBank/DDBJ whole genome shotgun (WGS) entry which is preliminary data.</text>
</comment>
<dbReference type="AlphaFoldDB" id="A0A0F4GG26"/>
<protein>
    <submittedName>
        <fullName evidence="1">Uncharacterized protein</fullName>
    </submittedName>
</protein>
<gene>
    <name evidence="1" type="ORF">TI39_contig4132g00004</name>
</gene>
<dbReference type="EMBL" id="LAFY01004092">
    <property type="protein sequence ID" value="KJX95140.1"/>
    <property type="molecule type" value="Genomic_DNA"/>
</dbReference>
<organism evidence="1 2">
    <name type="scientific">Zymoseptoria brevis</name>
    <dbReference type="NCBI Taxonomy" id="1047168"/>
    <lineage>
        <taxon>Eukaryota</taxon>
        <taxon>Fungi</taxon>
        <taxon>Dikarya</taxon>
        <taxon>Ascomycota</taxon>
        <taxon>Pezizomycotina</taxon>
        <taxon>Dothideomycetes</taxon>
        <taxon>Dothideomycetidae</taxon>
        <taxon>Mycosphaerellales</taxon>
        <taxon>Mycosphaerellaceae</taxon>
        <taxon>Zymoseptoria</taxon>
    </lineage>
</organism>
<evidence type="ECO:0000313" key="1">
    <source>
        <dbReference type="EMBL" id="KJX95140.1"/>
    </source>
</evidence>
<keyword evidence="2" id="KW-1185">Reference proteome</keyword>
<proteinExistence type="predicted"/>
<dbReference type="Proteomes" id="UP000033647">
    <property type="component" value="Unassembled WGS sequence"/>
</dbReference>
<dbReference type="OrthoDB" id="3860514at2759"/>
<reference evidence="1 2" key="1">
    <citation type="submission" date="2015-03" db="EMBL/GenBank/DDBJ databases">
        <title>RNA-seq based gene annotation and comparative genomics of four Zymoseptoria species reveal species-specific pathogenicity related genes and transposable element activity.</title>
        <authorList>
            <person name="Grandaubert J."/>
            <person name="Bhattacharyya A."/>
            <person name="Stukenbrock E.H."/>
        </authorList>
    </citation>
    <scope>NUCLEOTIDE SEQUENCE [LARGE SCALE GENOMIC DNA]</scope>
    <source>
        <strain evidence="1 2">Zb18110</strain>
    </source>
</reference>
<sequence>MGPPRQSAPSSGLNIKTSKSPLDITCGWAQARNASLSTITTQSTLKKQGDRTKATTLRSILKKTDSRAPLRSAKSRIDYSALPTMPSLNKRLARATLNAKRPNKKKPKGTTIRLAPAKPRSTFPFLSLPPELRDLVYQQIAVSTPVTLPGPPRKCKLVGPSPLLSTSRQIRNEFLGVLDTHATPIMTTVVDFNFSHIIRFLNHLSDRELHALPTVEAPSSRQFCIRLVINERCPSNPEGLQTWLRRCENPDKKGSQVATKYILHHDQVPLLAKHTQHHWMSLMYEEYRGLRGLMNVRHKIDGWLKKLEPCRLRDEARKIREAMTIGS</sequence>
<accession>A0A0F4GG26</accession>
<name>A0A0F4GG26_9PEZI</name>
<evidence type="ECO:0000313" key="2">
    <source>
        <dbReference type="Proteomes" id="UP000033647"/>
    </source>
</evidence>